<evidence type="ECO:0000313" key="7">
    <source>
        <dbReference type="EMBL" id="KAK9865797.1"/>
    </source>
</evidence>
<organism evidence="7 8">
    <name type="scientific">Apatococcus fuscideae</name>
    <dbReference type="NCBI Taxonomy" id="2026836"/>
    <lineage>
        <taxon>Eukaryota</taxon>
        <taxon>Viridiplantae</taxon>
        <taxon>Chlorophyta</taxon>
        <taxon>core chlorophytes</taxon>
        <taxon>Trebouxiophyceae</taxon>
        <taxon>Chlorellales</taxon>
        <taxon>Chlorellaceae</taxon>
        <taxon>Apatococcus</taxon>
    </lineage>
</organism>
<keyword evidence="3" id="KW-0970">Cilium biogenesis/degradation</keyword>
<keyword evidence="4" id="KW-0175">Coiled coil</keyword>
<comment type="subcellular location">
    <subcellularLocation>
        <location evidence="1">Cell projection</location>
        <location evidence="1">Cilium</location>
    </subcellularLocation>
</comment>
<sequence length="157" mass="17546">MDADSLKRLSQDIHQAGADLQRMLESGRELQATCQRAVEGKLDVAASEGPLQQEVASARLEVASLKEEVQELALQQQELYGAVDRRAGEAARIQRQVTIMAAVRPAHQDEYEALQAELVRLFTLYQSRARNLDWLDSQLEARHQAQAKQAAAAKRRV</sequence>
<dbReference type="GO" id="GO:0060271">
    <property type="term" value="P:cilium assembly"/>
    <property type="evidence" value="ECO:0007669"/>
    <property type="project" value="TreeGrafter"/>
</dbReference>
<comment type="caution">
    <text evidence="7">The sequence shown here is derived from an EMBL/GenBank/DDBJ whole genome shotgun (WGS) entry which is preliminary data.</text>
</comment>
<protein>
    <submittedName>
        <fullName evidence="7">Uncharacterized protein</fullName>
    </submittedName>
</protein>
<keyword evidence="8" id="KW-1185">Reference proteome</keyword>
<dbReference type="GO" id="GO:0030992">
    <property type="term" value="C:intraciliary transport particle B"/>
    <property type="evidence" value="ECO:0007669"/>
    <property type="project" value="TreeGrafter"/>
</dbReference>
<evidence type="ECO:0000256" key="1">
    <source>
        <dbReference type="ARBA" id="ARBA00004138"/>
    </source>
</evidence>
<dbReference type="GO" id="GO:0005815">
    <property type="term" value="C:microtubule organizing center"/>
    <property type="evidence" value="ECO:0007669"/>
    <property type="project" value="TreeGrafter"/>
</dbReference>
<keyword evidence="6" id="KW-0966">Cell projection</keyword>
<dbReference type="PANTHER" id="PTHR21547">
    <property type="entry name" value="CLUSTERIN ASSOCIATED PROTEIN 1"/>
    <property type="match status" value="1"/>
</dbReference>
<accession>A0AAW1T7N2</accession>
<dbReference type="EMBL" id="JALJOV010000216">
    <property type="protein sequence ID" value="KAK9865797.1"/>
    <property type="molecule type" value="Genomic_DNA"/>
</dbReference>
<evidence type="ECO:0000313" key="8">
    <source>
        <dbReference type="Proteomes" id="UP001485043"/>
    </source>
</evidence>
<evidence type="ECO:0000256" key="3">
    <source>
        <dbReference type="ARBA" id="ARBA00022794"/>
    </source>
</evidence>
<evidence type="ECO:0000256" key="4">
    <source>
        <dbReference type="ARBA" id="ARBA00023054"/>
    </source>
</evidence>
<dbReference type="Pfam" id="PF10234">
    <property type="entry name" value="Cluap1"/>
    <property type="match status" value="1"/>
</dbReference>
<evidence type="ECO:0000256" key="6">
    <source>
        <dbReference type="ARBA" id="ARBA00023273"/>
    </source>
</evidence>
<evidence type="ECO:0000256" key="5">
    <source>
        <dbReference type="ARBA" id="ARBA00023069"/>
    </source>
</evidence>
<dbReference type="InterPro" id="IPR019366">
    <property type="entry name" value="Clusterin-associated_protein-1"/>
</dbReference>
<keyword evidence="5" id="KW-0969">Cilium</keyword>
<dbReference type="Proteomes" id="UP001485043">
    <property type="component" value="Unassembled WGS sequence"/>
</dbReference>
<proteinExistence type="inferred from homology"/>
<dbReference type="PANTHER" id="PTHR21547:SF0">
    <property type="entry name" value="CLUSTERIN-ASSOCIATED PROTEIN 1"/>
    <property type="match status" value="1"/>
</dbReference>
<evidence type="ECO:0000256" key="2">
    <source>
        <dbReference type="ARBA" id="ARBA00008340"/>
    </source>
</evidence>
<dbReference type="GO" id="GO:0005929">
    <property type="term" value="C:cilium"/>
    <property type="evidence" value="ECO:0007669"/>
    <property type="project" value="UniProtKB-SubCell"/>
</dbReference>
<reference evidence="7 8" key="1">
    <citation type="journal article" date="2024" name="Nat. Commun.">
        <title>Phylogenomics reveals the evolutionary origins of lichenization in chlorophyte algae.</title>
        <authorList>
            <person name="Puginier C."/>
            <person name="Libourel C."/>
            <person name="Otte J."/>
            <person name="Skaloud P."/>
            <person name="Haon M."/>
            <person name="Grisel S."/>
            <person name="Petersen M."/>
            <person name="Berrin J.G."/>
            <person name="Delaux P.M."/>
            <person name="Dal Grande F."/>
            <person name="Keller J."/>
        </authorList>
    </citation>
    <scope>NUCLEOTIDE SEQUENCE [LARGE SCALE GENOMIC DNA]</scope>
    <source>
        <strain evidence="7 8">SAG 2523</strain>
    </source>
</reference>
<name>A0AAW1T7N2_9CHLO</name>
<gene>
    <name evidence="7" type="ORF">WJX84_004150</name>
</gene>
<comment type="similarity">
    <text evidence="2">Belongs to the CLUAP1 family.</text>
</comment>
<dbReference type="AlphaFoldDB" id="A0AAW1T7N2"/>